<keyword evidence="4 5" id="KW-0472">Membrane</keyword>
<feature type="transmembrane region" description="Helical" evidence="5">
    <location>
        <begin position="6"/>
        <end position="31"/>
    </location>
</feature>
<feature type="transmembrane region" description="Helical" evidence="5">
    <location>
        <begin position="198"/>
        <end position="218"/>
    </location>
</feature>
<dbReference type="PANTHER" id="PTHR43701">
    <property type="entry name" value="MEMBRANE TRANSPORTER PROTEIN MJ0441-RELATED"/>
    <property type="match status" value="1"/>
</dbReference>
<dbReference type="KEGG" id="tce:A3L02_04175"/>
<evidence type="ECO:0000256" key="4">
    <source>
        <dbReference type="ARBA" id="ARBA00023136"/>
    </source>
</evidence>
<keyword evidence="7" id="KW-1185">Reference proteome</keyword>
<feature type="transmembrane region" description="Helical" evidence="5">
    <location>
        <begin position="135"/>
        <end position="161"/>
    </location>
</feature>
<evidence type="ECO:0000313" key="7">
    <source>
        <dbReference type="Proteomes" id="UP000197156"/>
    </source>
</evidence>
<dbReference type="InterPro" id="IPR051598">
    <property type="entry name" value="TSUP/Inactive_protease-like"/>
</dbReference>
<organism evidence="6 7">
    <name type="scientific">Thermococcus celer Vu 13 = JCM 8558</name>
    <dbReference type="NCBI Taxonomy" id="1293037"/>
    <lineage>
        <taxon>Archaea</taxon>
        <taxon>Methanobacteriati</taxon>
        <taxon>Methanobacteriota</taxon>
        <taxon>Thermococci</taxon>
        <taxon>Thermococcales</taxon>
        <taxon>Thermococcaceae</taxon>
        <taxon>Thermococcus</taxon>
    </lineage>
</organism>
<feature type="transmembrane region" description="Helical" evidence="5">
    <location>
        <begin position="73"/>
        <end position="90"/>
    </location>
</feature>
<reference evidence="6 7" key="1">
    <citation type="submission" date="2016-03" db="EMBL/GenBank/DDBJ databases">
        <title>Complete genome sequence of Thermococcus celer.</title>
        <authorList>
            <person name="Oger P.M."/>
        </authorList>
    </citation>
    <scope>NUCLEOTIDE SEQUENCE [LARGE SCALE GENOMIC DNA]</scope>
    <source>
        <strain evidence="6 7">Vu 13</strain>
    </source>
</reference>
<evidence type="ECO:0000256" key="2">
    <source>
        <dbReference type="ARBA" id="ARBA00022692"/>
    </source>
</evidence>
<sequence length="245" mass="25428">MRTLVLAIVSLSAGFIGSLMSGGSIVIFSLLTFLGIPVQSAVGTLKVAIAALTLVSALTYYRGGAVEVRTAPYLAIFSIAGALAGSYFFASIPEKTAGIVVLPLLFVGIYLSIRGEPEEMPPKSGSASWMHVSGVGFIIGAYIGILGIASTLVVIAALRAFFGMDMLRANGTAKAIIFANNLVAAIVYGLGGKINGELLLPILIPVCLGAWLGARVALKLGSERLRWVYLILGSVTALKLLGELV</sequence>
<dbReference type="RefSeq" id="WP_088862769.1">
    <property type="nucleotide sequence ID" value="NZ_CP014854.1"/>
</dbReference>
<dbReference type="AlphaFoldDB" id="A0A218P1L3"/>
<keyword evidence="3 5" id="KW-1133">Transmembrane helix</keyword>
<dbReference type="OrthoDB" id="100793at2157"/>
<dbReference type="Proteomes" id="UP000197156">
    <property type="component" value="Chromosome"/>
</dbReference>
<evidence type="ECO:0000256" key="3">
    <source>
        <dbReference type="ARBA" id="ARBA00022989"/>
    </source>
</evidence>
<protein>
    <recommendedName>
        <fullName evidence="5">Probable membrane transporter protein</fullName>
    </recommendedName>
</protein>
<dbReference type="InterPro" id="IPR002781">
    <property type="entry name" value="TM_pro_TauE-like"/>
</dbReference>
<feature type="transmembrane region" description="Helical" evidence="5">
    <location>
        <begin position="43"/>
        <end position="61"/>
    </location>
</feature>
<feature type="transmembrane region" description="Helical" evidence="5">
    <location>
        <begin position="97"/>
        <end position="115"/>
    </location>
</feature>
<comment type="subcellular location">
    <subcellularLocation>
        <location evidence="5">Cell membrane</location>
        <topology evidence="5">Multi-pass membrane protein</topology>
    </subcellularLocation>
    <subcellularLocation>
        <location evidence="1">Membrane</location>
        <topology evidence="1">Multi-pass membrane protein</topology>
    </subcellularLocation>
</comment>
<dbReference type="Pfam" id="PF01925">
    <property type="entry name" value="TauE"/>
    <property type="match status" value="1"/>
</dbReference>
<evidence type="ECO:0000313" key="6">
    <source>
        <dbReference type="EMBL" id="ASI98812.1"/>
    </source>
</evidence>
<feature type="transmembrane region" description="Helical" evidence="5">
    <location>
        <begin position="173"/>
        <end position="192"/>
    </location>
</feature>
<dbReference type="PANTHER" id="PTHR43701:SF2">
    <property type="entry name" value="MEMBRANE TRANSPORTER PROTEIN YJNA-RELATED"/>
    <property type="match status" value="1"/>
</dbReference>
<dbReference type="EMBL" id="CP014854">
    <property type="protein sequence ID" value="ASI98812.1"/>
    <property type="molecule type" value="Genomic_DNA"/>
</dbReference>
<dbReference type="GO" id="GO:0005886">
    <property type="term" value="C:plasma membrane"/>
    <property type="evidence" value="ECO:0007669"/>
    <property type="project" value="UniProtKB-SubCell"/>
</dbReference>
<name>A0A218P1L3_THECE</name>
<keyword evidence="2 5" id="KW-0812">Transmembrane</keyword>
<comment type="similarity">
    <text evidence="5">Belongs to the 4-toluene sulfonate uptake permease (TSUP) (TC 2.A.102) family.</text>
</comment>
<dbReference type="GeneID" id="33323926"/>
<proteinExistence type="inferred from homology"/>
<gene>
    <name evidence="6" type="ORF">A3L02_04175</name>
</gene>
<accession>A0A218P1L3</accession>
<keyword evidence="5" id="KW-1003">Cell membrane</keyword>
<evidence type="ECO:0000256" key="5">
    <source>
        <dbReference type="RuleBase" id="RU363041"/>
    </source>
</evidence>
<evidence type="ECO:0000256" key="1">
    <source>
        <dbReference type="ARBA" id="ARBA00004141"/>
    </source>
</evidence>